<dbReference type="SUPFAM" id="SSF52402">
    <property type="entry name" value="Adenine nucleotide alpha hydrolases-like"/>
    <property type="match status" value="1"/>
</dbReference>
<evidence type="ECO:0000313" key="3">
    <source>
        <dbReference type="Proteomes" id="UP000636709"/>
    </source>
</evidence>
<sequence length="193" mass="20228">MASAAPPAAAGAGRRIVVAVDEGEESAHALAWCLANVVSPAGGDTLVLVHARRPRPVYAAMDSAGIASPEGIYRLQEARIAHRRIDPSAFAGYMMASDVLASVERHAQAVSAAAVDKAKRLCAEHPHVAVETLVESGDPRDVICDAAEKVGADLLVMGSHGYGFIQRAFLGSVSNHCAQNCKCPVLIVKRPKE</sequence>
<dbReference type="PANTHER" id="PTHR31964">
    <property type="entry name" value="ADENINE NUCLEOTIDE ALPHA HYDROLASES-LIKE SUPERFAMILY PROTEIN"/>
    <property type="match status" value="1"/>
</dbReference>
<name>A0A835F0A9_9POAL</name>
<dbReference type="Gramene" id="Dexi5A01G0014190.1">
    <property type="protein sequence ID" value="Dexi5A01G0014190.1:cds"/>
    <property type="gene ID" value="Dexi5A01G0014190"/>
</dbReference>
<dbReference type="PRINTS" id="PR01438">
    <property type="entry name" value="UNVRSLSTRESS"/>
</dbReference>
<organism evidence="2 3">
    <name type="scientific">Digitaria exilis</name>
    <dbReference type="NCBI Taxonomy" id="1010633"/>
    <lineage>
        <taxon>Eukaryota</taxon>
        <taxon>Viridiplantae</taxon>
        <taxon>Streptophyta</taxon>
        <taxon>Embryophyta</taxon>
        <taxon>Tracheophyta</taxon>
        <taxon>Spermatophyta</taxon>
        <taxon>Magnoliopsida</taxon>
        <taxon>Liliopsida</taxon>
        <taxon>Poales</taxon>
        <taxon>Poaceae</taxon>
        <taxon>PACMAD clade</taxon>
        <taxon>Panicoideae</taxon>
        <taxon>Panicodae</taxon>
        <taxon>Paniceae</taxon>
        <taxon>Anthephorinae</taxon>
        <taxon>Digitaria</taxon>
    </lineage>
</organism>
<dbReference type="Pfam" id="PF00582">
    <property type="entry name" value="Usp"/>
    <property type="match status" value="1"/>
</dbReference>
<dbReference type="PANTHER" id="PTHR31964:SF125">
    <property type="entry name" value="OS05G0357525 PROTEIN"/>
    <property type="match status" value="1"/>
</dbReference>
<dbReference type="Proteomes" id="UP000636709">
    <property type="component" value="Unassembled WGS sequence"/>
</dbReference>
<dbReference type="Gene3D" id="3.40.50.620">
    <property type="entry name" value="HUPs"/>
    <property type="match status" value="1"/>
</dbReference>
<evidence type="ECO:0000313" key="2">
    <source>
        <dbReference type="EMBL" id="KAF8724351.1"/>
    </source>
</evidence>
<dbReference type="OrthoDB" id="843225at2759"/>
<feature type="domain" description="UspA" evidence="1">
    <location>
        <begin position="14"/>
        <end position="189"/>
    </location>
</feature>
<dbReference type="EMBL" id="JACEFO010001663">
    <property type="protein sequence ID" value="KAF8724351.1"/>
    <property type="molecule type" value="Genomic_DNA"/>
</dbReference>
<gene>
    <name evidence="2" type="ORF">HU200_021382</name>
</gene>
<reference evidence="2" key="1">
    <citation type="submission" date="2020-07" db="EMBL/GenBank/DDBJ databases">
        <title>Genome sequence and genetic diversity analysis of an under-domesticated orphan crop, white fonio (Digitaria exilis).</title>
        <authorList>
            <person name="Bennetzen J.L."/>
            <person name="Chen S."/>
            <person name="Ma X."/>
            <person name="Wang X."/>
            <person name="Yssel A.E.J."/>
            <person name="Chaluvadi S.R."/>
            <person name="Johnson M."/>
            <person name="Gangashetty P."/>
            <person name="Hamidou F."/>
            <person name="Sanogo M.D."/>
            <person name="Zwaenepoel A."/>
            <person name="Wallace J."/>
            <person name="Van De Peer Y."/>
            <person name="Van Deynze A."/>
        </authorList>
    </citation>
    <scope>NUCLEOTIDE SEQUENCE</scope>
    <source>
        <tissue evidence="2">Leaves</tissue>
    </source>
</reference>
<proteinExistence type="predicted"/>
<dbReference type="InterPro" id="IPR006016">
    <property type="entry name" value="UspA"/>
</dbReference>
<evidence type="ECO:0000259" key="1">
    <source>
        <dbReference type="Pfam" id="PF00582"/>
    </source>
</evidence>
<comment type="caution">
    <text evidence="2">The sequence shown here is derived from an EMBL/GenBank/DDBJ whole genome shotgun (WGS) entry which is preliminary data.</text>
</comment>
<dbReference type="AlphaFoldDB" id="A0A835F0A9"/>
<keyword evidence="3" id="KW-1185">Reference proteome</keyword>
<accession>A0A835F0A9</accession>
<dbReference type="InterPro" id="IPR006015">
    <property type="entry name" value="Universal_stress_UspA"/>
</dbReference>
<dbReference type="InterPro" id="IPR014729">
    <property type="entry name" value="Rossmann-like_a/b/a_fold"/>
</dbReference>
<protein>
    <recommendedName>
        <fullName evidence="1">UspA domain-containing protein</fullName>
    </recommendedName>
</protein>
<dbReference type="CDD" id="cd23659">
    <property type="entry name" value="USP_At3g01520-like"/>
    <property type="match status" value="1"/>
</dbReference>